<dbReference type="AlphaFoldDB" id="A0A2Z7CPP4"/>
<protein>
    <submittedName>
        <fullName evidence="2">Uncharacterized protein</fullName>
    </submittedName>
</protein>
<name>A0A2Z7CPP4_9LAMI</name>
<dbReference type="OrthoDB" id="769821at2759"/>
<dbReference type="Proteomes" id="UP000250235">
    <property type="component" value="Unassembled WGS sequence"/>
</dbReference>
<evidence type="ECO:0000313" key="2">
    <source>
        <dbReference type="EMBL" id="KZV49051.1"/>
    </source>
</evidence>
<keyword evidence="3" id="KW-1185">Reference proteome</keyword>
<proteinExistence type="predicted"/>
<accession>A0A2Z7CPP4</accession>
<reference evidence="2 3" key="1">
    <citation type="journal article" date="2015" name="Proc. Natl. Acad. Sci. U.S.A.">
        <title>The resurrection genome of Boea hygrometrica: A blueprint for survival of dehydration.</title>
        <authorList>
            <person name="Xiao L."/>
            <person name="Yang G."/>
            <person name="Zhang L."/>
            <person name="Yang X."/>
            <person name="Zhao S."/>
            <person name="Ji Z."/>
            <person name="Zhou Q."/>
            <person name="Hu M."/>
            <person name="Wang Y."/>
            <person name="Chen M."/>
            <person name="Xu Y."/>
            <person name="Jin H."/>
            <person name="Xiao X."/>
            <person name="Hu G."/>
            <person name="Bao F."/>
            <person name="Hu Y."/>
            <person name="Wan P."/>
            <person name="Li L."/>
            <person name="Deng X."/>
            <person name="Kuang T."/>
            <person name="Xiang C."/>
            <person name="Zhu J.K."/>
            <person name="Oliver M.J."/>
            <person name="He Y."/>
        </authorList>
    </citation>
    <scope>NUCLEOTIDE SEQUENCE [LARGE SCALE GENOMIC DNA]</scope>
    <source>
        <strain evidence="3">cv. XS01</strain>
    </source>
</reference>
<dbReference type="Pfam" id="PF07797">
    <property type="entry name" value="DUF1639"/>
    <property type="match status" value="1"/>
</dbReference>
<evidence type="ECO:0000256" key="1">
    <source>
        <dbReference type="SAM" id="MobiDB-lite"/>
    </source>
</evidence>
<dbReference type="EMBL" id="KQ993789">
    <property type="protein sequence ID" value="KZV49051.1"/>
    <property type="molecule type" value="Genomic_DNA"/>
</dbReference>
<feature type="region of interest" description="Disordered" evidence="1">
    <location>
        <begin position="1"/>
        <end position="47"/>
    </location>
</feature>
<organism evidence="2 3">
    <name type="scientific">Dorcoceras hygrometricum</name>
    <dbReference type="NCBI Taxonomy" id="472368"/>
    <lineage>
        <taxon>Eukaryota</taxon>
        <taxon>Viridiplantae</taxon>
        <taxon>Streptophyta</taxon>
        <taxon>Embryophyta</taxon>
        <taxon>Tracheophyta</taxon>
        <taxon>Spermatophyta</taxon>
        <taxon>Magnoliopsida</taxon>
        <taxon>eudicotyledons</taxon>
        <taxon>Gunneridae</taxon>
        <taxon>Pentapetalae</taxon>
        <taxon>asterids</taxon>
        <taxon>lamiids</taxon>
        <taxon>Lamiales</taxon>
        <taxon>Gesneriaceae</taxon>
        <taxon>Didymocarpoideae</taxon>
        <taxon>Trichosporeae</taxon>
        <taxon>Loxocarpinae</taxon>
        <taxon>Dorcoceras</taxon>
    </lineage>
</organism>
<sequence>MSLPGSCRSSPLLMNDNEEIQSPKKEDNPVNIVDIPEGGTEFQRSKDVVGTCKQQKLHGKTCKKKKSKEEFPELPNLSVELRQEEISEDIYGITGKTPSRMLRKREKNVQKQIEVANSLLI</sequence>
<dbReference type="InterPro" id="IPR012438">
    <property type="entry name" value="DUF1639"/>
</dbReference>
<gene>
    <name evidence="2" type="ORF">F511_11002</name>
</gene>
<evidence type="ECO:0000313" key="3">
    <source>
        <dbReference type="Proteomes" id="UP000250235"/>
    </source>
</evidence>